<proteinExistence type="predicted"/>
<reference evidence="1" key="1">
    <citation type="submission" date="2022-11" db="EMBL/GenBank/DDBJ databases">
        <title>Genome Sequence of Nemania bipapillata.</title>
        <authorList>
            <person name="Buettner E."/>
        </authorList>
    </citation>
    <scope>NUCLEOTIDE SEQUENCE</scope>
    <source>
        <strain evidence="1">CP14</strain>
    </source>
</reference>
<gene>
    <name evidence="1" type="ORF">ONZ43_g5031</name>
</gene>
<protein>
    <submittedName>
        <fullName evidence="1">Uncharacterized protein</fullName>
    </submittedName>
</protein>
<accession>A0ACC2IFE1</accession>
<comment type="caution">
    <text evidence="1">The sequence shown here is derived from an EMBL/GenBank/DDBJ whole genome shotgun (WGS) entry which is preliminary data.</text>
</comment>
<name>A0ACC2IFE1_9PEZI</name>
<dbReference type="Proteomes" id="UP001153334">
    <property type="component" value="Unassembled WGS sequence"/>
</dbReference>
<organism evidence="1 2">
    <name type="scientific">Nemania bipapillata</name>
    <dbReference type="NCBI Taxonomy" id="110536"/>
    <lineage>
        <taxon>Eukaryota</taxon>
        <taxon>Fungi</taxon>
        <taxon>Dikarya</taxon>
        <taxon>Ascomycota</taxon>
        <taxon>Pezizomycotina</taxon>
        <taxon>Sordariomycetes</taxon>
        <taxon>Xylariomycetidae</taxon>
        <taxon>Xylariales</taxon>
        <taxon>Xylariaceae</taxon>
        <taxon>Nemania</taxon>
    </lineage>
</organism>
<evidence type="ECO:0000313" key="1">
    <source>
        <dbReference type="EMBL" id="KAJ8113914.1"/>
    </source>
</evidence>
<evidence type="ECO:0000313" key="2">
    <source>
        <dbReference type="Proteomes" id="UP001153334"/>
    </source>
</evidence>
<keyword evidence="2" id="KW-1185">Reference proteome</keyword>
<sequence length="1010" mass="114310">MADLRYIMDPESDEDLLGPTIPVRPARLSMSRTKESQSEDAALPIPMEQKTISPLLSPLRHAVGWRSDYFPRNIFEDEPQELELRERASLCQENGNVQEPDVTERPAATVVPQDSTIHIEDRQEEEKKAASYVVTIRYPKRMAKIIARLHALPLIRRETLKTVKQDEQLDREKSTGRDVKETRTLQDMQPVSAVAPTDSGYASVPAIESEPGTLKRGSQAVARESAEQDIWDTATEYSKASTTTFSRQQVYVRGLADELYSKISSPNADEETQRRVSAILPELLKAFALKIGHDSPTKMHGDVMAFVHKYRHQITAAFSDICFNQNKEDSERSILNSHGMPLDDIKSWLSTTSLGQAGYLDPDDIDSQEHDLTQECEMEAEDEEVPENWLLDYQEFVFSTDAYTWLLTRLRREFHLAPTEPNTIRAIRDHITSSMPSSRKISRQSSSQSYRAKFELDWDILEFFETQGYLNRPYEVFEGVITVTGSCRDAQAATCAHYMHQTWPLTGELIVQLIKRVLQSGVGHSHQCKLSDGTTLSAWASRPKFMVEAYGVAASIAETGEQLAWLGAALRTSPRRSGLVYCTPIITNSLQNGNSSQEPGLQPPLVEITFEIRFKIEKVRQPLISANGQCWHDIFRNPVVVKGYPIPQRIEWNTGLEIPLNVMAGLAGTQRLDRFNEKVYIKGFSTMLIPTRRNEDIICWHLIYNKDGCRISYLDDHVDQEQHIGHLDLESFRHVLGWCSEATFYAGSAQAQHPVTHSGLPKPHAGCTLANMIVYPGRMIMGGPTFNIGTKDTPAQVSRKHYIPRLKWISTKFVLLWDERDKRGWLINGTSALLHIVRASLMHDSEDKFSSAFIFKSEDLQESTKPFTADSAIDVLINPKNLGLKLYPEKDGYLHLESRIDHIYNVLEKLIDHQSDVTGDCDKSSRSTPRRYLEGWDFEDLATNRDPLYPRVATLGAGVGRGFGDIIRPADVNICEYWAELPKQKYYIASCVSDLECIVKEHGNYGKSAI</sequence>
<dbReference type="EMBL" id="JAPESX010001470">
    <property type="protein sequence ID" value="KAJ8113914.1"/>
    <property type="molecule type" value="Genomic_DNA"/>
</dbReference>